<proteinExistence type="predicted"/>
<reference evidence="10" key="2">
    <citation type="submission" date="2025-08" db="UniProtKB">
        <authorList>
            <consortium name="Ensembl"/>
        </authorList>
    </citation>
    <scope>IDENTIFICATION</scope>
</reference>
<dbReference type="InterPro" id="IPR013320">
    <property type="entry name" value="ConA-like_dom_sf"/>
</dbReference>
<feature type="compositionally biased region" description="Pro residues" evidence="8">
    <location>
        <begin position="850"/>
        <end position="862"/>
    </location>
</feature>
<evidence type="ECO:0000256" key="1">
    <source>
        <dbReference type="ARBA" id="ARBA00004498"/>
    </source>
</evidence>
<evidence type="ECO:0000256" key="8">
    <source>
        <dbReference type="SAM" id="MobiDB-lite"/>
    </source>
</evidence>
<sequence length="1218" mass="125636">MCLVYRHAIKVTIYAFALHSRESNRWFIFSSFPFPADPIDVLRVLGLSENMEGVSLEAGLCTSRRGTEEMDLAYKIKKIQLSAPTKQLFPESNFPEDFSLMTTVRAKKGSQSFLLSVYDDQGVQQLGLEVGRSPVFLYEDQHGQPTPELYPIFKKINLADGKWHRVAFSVQDKTVSLYLDCEKVETLDLLRGDDVAVSTDGVTVFGTRLLDEEVFEGDIQQLLIVEDPQAAANYCINHIPDCDFALPYNSQALDQQEVSTAHWMTTGPPGRPGLAGVDGIPGPPGTILMIPFHYGGDSQKGPVVSAQEAQAHAILQQSKMSLMGPPGPLGLTGRPGPMGDRGFDGLPGLPGNKGHLGADGVRGLKGSKGEKGEDGFPGPKGDMGVKGDRGENGAVGSRGEDGPEGPKGQTGPVGESGQVGAAGEKGKLGVPGLPGYPGRQGPKGSAGQDGPPGSPGDQGPQGAQGQSGEPGPKGPNGPSGKDGLPGHPGQRGEPGFQGKNGPPGPPGVVGPQGKSGETGPTGDRGHPGSPGPPGEHGLPGAAGKEGAKGPSLSVVLSVPQGEKGTLGPAGHDGQPGPTGLPGVAGSPGPPGEDGDKGELGTPGQKGSKGDKGEAGPPGPVGIQGPVGQPGPSGADGEPGLRGQMGVNGAKGDEGPRGFKGPPGPSGLQGMPGPPGEKGESGHVGSMGPPGQHGPRGPQGAIGYSGVSLCKCVSSCQISQLCQGEDGEAGDPGPVGESGLPGAKGDVGEKGDSGPPGAAGPPGSRGTPGEDGSKGNLGPIGFPGDLGPPGELGTSGVDGAPGAKGDDGEPGKAVSIDLLSSHKGGVRNPGQSRAAILHILGEQGLNGPPGQTGPPGPLGPPGLPGLKGDPGNKGEKGHGGLIGLIGPPGEPGEKGDRGLPGSQGLQGAKGDEHLQSSLSSQTLSSWILLHSSLTCLCYLQGPPATFVQPLPIWEERRKRRRHSDQATGAAPTREDEEAFLQGDQPLEDAEGMEEVFATLSSMKNDVELIRKPLGTFDSPARTCKELMMIQPDYKDGDYWIDPNQGCHRDSIKVFCNFTAYGETCLYPDKRIELVTWAKEKPGSWFSQYKKGKQFSYTDRDGNPVHVVQLTFLKLLSATAKQSFTYICQNSAGWFDSTSRSYQHALRFKGSNDEELTQAKSPFITAVHDGCQLRRGQERTVLEIDSPSAELLPIVDVATADFGSNSQKFGFRVGRVCFNG</sequence>
<keyword evidence="7" id="KW-0379">Hydroxylation</keyword>
<dbReference type="PANTHER" id="PTHR24023">
    <property type="entry name" value="COLLAGEN ALPHA"/>
    <property type="match status" value="1"/>
</dbReference>
<feature type="compositionally biased region" description="Low complexity" evidence="8">
    <location>
        <begin position="620"/>
        <end position="631"/>
    </location>
</feature>
<feature type="region of interest" description="Disordered" evidence="8">
    <location>
        <begin position="957"/>
        <end position="976"/>
    </location>
</feature>
<feature type="compositionally biased region" description="Low complexity" evidence="8">
    <location>
        <begin position="535"/>
        <end position="550"/>
    </location>
</feature>
<dbReference type="InterPro" id="IPR048287">
    <property type="entry name" value="TSPN-like_N"/>
</dbReference>
<keyword evidence="3" id="KW-0272">Extracellular matrix</keyword>
<dbReference type="InterPro" id="IPR000885">
    <property type="entry name" value="Fib_collagen_C"/>
</dbReference>
<dbReference type="SUPFAM" id="SSF49899">
    <property type="entry name" value="Concanavalin A-like lectins/glucanases"/>
    <property type="match status" value="1"/>
</dbReference>
<dbReference type="Gene3D" id="2.60.120.1000">
    <property type="match status" value="1"/>
</dbReference>
<keyword evidence="5" id="KW-0677">Repeat</keyword>
<protein>
    <submittedName>
        <fullName evidence="10">Collagen, type V, alpha 3a</fullName>
    </submittedName>
</protein>
<dbReference type="SMART" id="SM00210">
    <property type="entry name" value="TSPN"/>
    <property type="match status" value="1"/>
</dbReference>
<dbReference type="Ensembl" id="ENSNFUT00015011818.1">
    <property type="protein sequence ID" value="ENSNFUP00015011255.1"/>
    <property type="gene ID" value="ENSNFUG00015005356.1"/>
</dbReference>
<feature type="region of interest" description="Disordered" evidence="8">
    <location>
        <begin position="841"/>
        <end position="912"/>
    </location>
</feature>
<dbReference type="GO" id="GO:0005615">
    <property type="term" value="C:extracellular space"/>
    <property type="evidence" value="ECO:0007669"/>
    <property type="project" value="TreeGrafter"/>
</dbReference>
<dbReference type="InterPro" id="IPR008160">
    <property type="entry name" value="Collagen"/>
</dbReference>
<feature type="compositionally biased region" description="Low complexity" evidence="8">
    <location>
        <begin position="445"/>
        <end position="482"/>
    </location>
</feature>
<feature type="region of interest" description="Disordered" evidence="8">
    <location>
        <begin position="332"/>
        <end position="699"/>
    </location>
</feature>
<feature type="region of interest" description="Disordered" evidence="8">
    <location>
        <begin position="724"/>
        <end position="813"/>
    </location>
</feature>
<dbReference type="Pfam" id="PF01391">
    <property type="entry name" value="Collagen"/>
    <property type="match status" value="6"/>
</dbReference>
<evidence type="ECO:0000256" key="3">
    <source>
        <dbReference type="ARBA" id="ARBA00022530"/>
    </source>
</evidence>
<keyword evidence="6" id="KW-0176">Collagen</keyword>
<evidence type="ECO:0000313" key="10">
    <source>
        <dbReference type="Ensembl" id="ENSNFUP00015011255.1"/>
    </source>
</evidence>
<dbReference type="SMART" id="SM00038">
    <property type="entry name" value="COLFI"/>
    <property type="match status" value="1"/>
</dbReference>
<evidence type="ECO:0000259" key="9">
    <source>
        <dbReference type="PROSITE" id="PS51461"/>
    </source>
</evidence>
<reference evidence="10" key="3">
    <citation type="submission" date="2025-09" db="UniProtKB">
        <authorList>
            <consortium name="Ensembl"/>
        </authorList>
    </citation>
    <scope>IDENTIFICATION</scope>
</reference>
<comment type="subcellular location">
    <subcellularLocation>
        <location evidence="1">Secreted</location>
        <location evidence="1">Extracellular space</location>
        <location evidence="1">Extracellular matrix</location>
    </subcellularLocation>
</comment>
<dbReference type="PANTHER" id="PTHR24023:SF1082">
    <property type="entry name" value="COLLAGEN TRIPLE HELIX REPEAT"/>
    <property type="match status" value="1"/>
</dbReference>
<dbReference type="InterPro" id="IPR001791">
    <property type="entry name" value="Laminin_G"/>
</dbReference>
<dbReference type="GeneTree" id="ENSGT00940000154535"/>
<dbReference type="AlphaFoldDB" id="A0A8C6NMB5"/>
<dbReference type="Gene3D" id="2.60.120.200">
    <property type="match status" value="1"/>
</dbReference>
<dbReference type="FunFam" id="2.60.120.1000:FF:000002">
    <property type="entry name" value="Collagen XI alpha 1 chain"/>
    <property type="match status" value="1"/>
</dbReference>
<reference evidence="10" key="1">
    <citation type="submission" date="2014-08" db="EMBL/GenBank/DDBJ databases">
        <authorList>
            <person name="Senf B."/>
            <person name="Petzold A."/>
            <person name="Downie B.R."/>
            <person name="Koch P."/>
            <person name="Platzer M."/>
        </authorList>
    </citation>
    <scope>NUCLEOTIDE SEQUENCE [LARGE SCALE GENOMIC DNA]</scope>
    <source>
        <strain evidence="10">GRZ</strain>
    </source>
</reference>
<accession>A0A8C6NMB5</accession>
<dbReference type="GO" id="GO:0005201">
    <property type="term" value="F:extracellular matrix structural constituent"/>
    <property type="evidence" value="ECO:0007669"/>
    <property type="project" value="InterPro"/>
</dbReference>
<feature type="compositionally biased region" description="Low complexity" evidence="8">
    <location>
        <begin position="688"/>
        <end position="698"/>
    </location>
</feature>
<evidence type="ECO:0000256" key="2">
    <source>
        <dbReference type="ARBA" id="ARBA00022525"/>
    </source>
</evidence>
<keyword evidence="2" id="KW-0964">Secreted</keyword>
<organism evidence="10 11">
    <name type="scientific">Nothobranchius furzeri</name>
    <name type="common">Turquoise killifish</name>
    <dbReference type="NCBI Taxonomy" id="105023"/>
    <lineage>
        <taxon>Eukaryota</taxon>
        <taxon>Metazoa</taxon>
        <taxon>Chordata</taxon>
        <taxon>Craniata</taxon>
        <taxon>Vertebrata</taxon>
        <taxon>Euteleostomi</taxon>
        <taxon>Actinopterygii</taxon>
        <taxon>Neopterygii</taxon>
        <taxon>Teleostei</taxon>
        <taxon>Neoteleostei</taxon>
        <taxon>Acanthomorphata</taxon>
        <taxon>Ovalentaria</taxon>
        <taxon>Atherinomorphae</taxon>
        <taxon>Cyprinodontiformes</taxon>
        <taxon>Nothobranchiidae</taxon>
        <taxon>Nothobranchius</taxon>
    </lineage>
</organism>
<dbReference type="FunFam" id="2.60.120.200:FF:000016">
    <property type="entry name" value="Collagen XI alpha 1 chain"/>
    <property type="match status" value="1"/>
</dbReference>
<dbReference type="PROSITE" id="PS51461">
    <property type="entry name" value="NC1_FIB"/>
    <property type="match status" value="1"/>
</dbReference>
<keyword evidence="11" id="KW-1185">Reference proteome</keyword>
<dbReference type="Pfam" id="PF02210">
    <property type="entry name" value="Laminin_G_2"/>
    <property type="match status" value="1"/>
</dbReference>
<dbReference type="Proteomes" id="UP000694548">
    <property type="component" value="Chromosome sgr05"/>
</dbReference>
<evidence type="ECO:0000256" key="6">
    <source>
        <dbReference type="ARBA" id="ARBA00023119"/>
    </source>
</evidence>
<evidence type="ECO:0000256" key="4">
    <source>
        <dbReference type="ARBA" id="ARBA00022729"/>
    </source>
</evidence>
<evidence type="ECO:0000256" key="7">
    <source>
        <dbReference type="ARBA" id="ARBA00023278"/>
    </source>
</evidence>
<feature type="domain" description="Fibrillar collagen NC1" evidence="9">
    <location>
        <begin position="992"/>
        <end position="1217"/>
    </location>
</feature>
<dbReference type="GO" id="GO:0031012">
    <property type="term" value="C:extracellular matrix"/>
    <property type="evidence" value="ECO:0007669"/>
    <property type="project" value="TreeGrafter"/>
</dbReference>
<name>A0A8C6NMB5_NOTFU</name>
<keyword evidence="4" id="KW-0732">Signal</keyword>
<dbReference type="Pfam" id="PF01410">
    <property type="entry name" value="COLFI"/>
    <property type="match status" value="1"/>
</dbReference>
<evidence type="ECO:0000256" key="5">
    <source>
        <dbReference type="ARBA" id="ARBA00022737"/>
    </source>
</evidence>
<feature type="compositionally biased region" description="Low complexity" evidence="8">
    <location>
        <begin position="752"/>
        <end position="766"/>
    </location>
</feature>
<gene>
    <name evidence="10" type="primary">col5a3a</name>
</gene>
<dbReference type="InterPro" id="IPR050149">
    <property type="entry name" value="Collagen_superfamily"/>
</dbReference>
<evidence type="ECO:0000313" key="11">
    <source>
        <dbReference type="Proteomes" id="UP000694548"/>
    </source>
</evidence>
<dbReference type="SMART" id="SM00282">
    <property type="entry name" value="LamG"/>
    <property type="match status" value="1"/>
</dbReference>
<dbReference type="GO" id="GO:0005581">
    <property type="term" value="C:collagen trimer"/>
    <property type="evidence" value="ECO:0007669"/>
    <property type="project" value="UniProtKB-KW"/>
</dbReference>